<reference evidence="3 5" key="1">
    <citation type="submission" date="2020-01" db="EMBL/GenBank/DDBJ databases">
        <authorList>
            <consortium name="DOE Joint Genome Institute"/>
            <person name="Haridas S."/>
            <person name="Albert R."/>
            <person name="Binder M."/>
            <person name="Bloem J."/>
            <person name="Labutti K."/>
            <person name="Salamov A."/>
            <person name="Andreopoulos B."/>
            <person name="Baker S.E."/>
            <person name="Barry K."/>
            <person name="Bills G."/>
            <person name="Bluhm B.H."/>
            <person name="Cannon C."/>
            <person name="Castanera R."/>
            <person name="Culley D.E."/>
            <person name="Daum C."/>
            <person name="Ezra D."/>
            <person name="Gonzalez J.B."/>
            <person name="Henrissat B."/>
            <person name="Kuo A."/>
            <person name="Liang C."/>
            <person name="Lipzen A."/>
            <person name="Lutzoni F."/>
            <person name="Magnuson J."/>
            <person name="Mondo S."/>
            <person name="Nolan M."/>
            <person name="Ohm R."/>
            <person name="Pangilinan J."/>
            <person name="Park H.-J."/>
            <person name="Ramirez L."/>
            <person name="Alfaro M."/>
            <person name="Sun H."/>
            <person name="Tritt A."/>
            <person name="Yoshinaga Y."/>
            <person name="Zwiers L.-H."/>
            <person name="Turgeon B.G."/>
            <person name="Goodwin S.B."/>
            <person name="Spatafora J.W."/>
            <person name="Crous P.W."/>
            <person name="Grigoriev I.V."/>
        </authorList>
    </citation>
    <scope>NUCLEOTIDE SEQUENCE</scope>
    <source>
        <strain evidence="3 5">CBS 781.70</strain>
    </source>
</reference>
<proteinExistence type="inferred from homology"/>
<dbReference type="Proteomes" id="UP000504638">
    <property type="component" value="Unplaced"/>
</dbReference>
<organism evidence="3">
    <name type="scientific">Eremomyces bilateralis CBS 781.70</name>
    <dbReference type="NCBI Taxonomy" id="1392243"/>
    <lineage>
        <taxon>Eukaryota</taxon>
        <taxon>Fungi</taxon>
        <taxon>Dikarya</taxon>
        <taxon>Ascomycota</taxon>
        <taxon>Pezizomycotina</taxon>
        <taxon>Dothideomycetes</taxon>
        <taxon>Dothideomycetes incertae sedis</taxon>
        <taxon>Eremomycetales</taxon>
        <taxon>Eremomycetaceae</taxon>
        <taxon>Eremomyces</taxon>
    </lineage>
</organism>
<evidence type="ECO:0000256" key="2">
    <source>
        <dbReference type="SAM" id="MobiDB-lite"/>
    </source>
</evidence>
<dbReference type="InterPro" id="IPR006735">
    <property type="entry name" value="Rtf2"/>
</dbReference>
<dbReference type="GO" id="GO:0005634">
    <property type="term" value="C:nucleus"/>
    <property type="evidence" value="ECO:0007669"/>
    <property type="project" value="TreeGrafter"/>
</dbReference>
<reference evidence="5" key="2">
    <citation type="submission" date="2020-04" db="EMBL/GenBank/DDBJ databases">
        <authorList>
            <consortium name="NCBI Genome Project"/>
        </authorList>
    </citation>
    <scope>NUCLEOTIDE SEQUENCE</scope>
    <source>
        <strain evidence="5">CBS 781.70</strain>
    </source>
</reference>
<comment type="similarity">
    <text evidence="1">Belongs to the rtf2 family.</text>
</comment>
<dbReference type="CDD" id="cd16653">
    <property type="entry name" value="RING-like_Rtf2"/>
    <property type="match status" value="1"/>
</dbReference>
<feature type="region of interest" description="Disordered" evidence="2">
    <location>
        <begin position="1"/>
        <end position="52"/>
    </location>
</feature>
<keyword evidence="4" id="KW-1185">Reference proteome</keyword>
<evidence type="ECO:0000313" key="5">
    <source>
        <dbReference type="RefSeq" id="XP_033534483.1"/>
    </source>
</evidence>
<dbReference type="PANTHER" id="PTHR12775">
    <property type="entry name" value="PROTEIN C20ORF43 HOMOLOG"/>
    <property type="match status" value="1"/>
</dbReference>
<dbReference type="InterPro" id="IPR027799">
    <property type="entry name" value="Rtf2_RING-finger"/>
</dbReference>
<dbReference type="Pfam" id="PF04641">
    <property type="entry name" value="Rtf2"/>
    <property type="match status" value="1"/>
</dbReference>
<dbReference type="EMBL" id="ML975156">
    <property type="protein sequence ID" value="KAF1812852.1"/>
    <property type="molecule type" value="Genomic_DNA"/>
</dbReference>
<feature type="region of interest" description="Disordered" evidence="2">
    <location>
        <begin position="262"/>
        <end position="305"/>
    </location>
</feature>
<dbReference type="RefSeq" id="XP_033534483.1">
    <property type="nucleotide sequence ID" value="XM_033677515.1"/>
</dbReference>
<dbReference type="SUPFAM" id="SSF57850">
    <property type="entry name" value="RING/U-box"/>
    <property type="match status" value="1"/>
</dbReference>
<dbReference type="GO" id="GO:0006274">
    <property type="term" value="P:DNA replication termination"/>
    <property type="evidence" value="ECO:0007669"/>
    <property type="project" value="TreeGrafter"/>
</dbReference>
<dbReference type="OrthoDB" id="247013at2759"/>
<feature type="compositionally biased region" description="Basic and acidic residues" evidence="2">
    <location>
        <begin position="10"/>
        <end position="19"/>
    </location>
</feature>
<evidence type="ECO:0000313" key="4">
    <source>
        <dbReference type="Proteomes" id="UP000504638"/>
    </source>
</evidence>
<dbReference type="AlphaFoldDB" id="A0A6G1G4D4"/>
<accession>A0A6G1G4D4</accession>
<dbReference type="PANTHER" id="PTHR12775:SF0">
    <property type="entry name" value="REPLICATION TERMINATION FACTOR 2"/>
    <property type="match status" value="1"/>
</dbReference>
<evidence type="ECO:0000313" key="3">
    <source>
        <dbReference type="EMBL" id="KAF1812852.1"/>
    </source>
</evidence>
<protein>
    <submittedName>
        <fullName evidence="3 5">DUF602-domain-containing protein</fullName>
    </submittedName>
</protein>
<dbReference type="GeneID" id="54418085"/>
<reference evidence="5" key="3">
    <citation type="submission" date="2025-04" db="UniProtKB">
        <authorList>
            <consortium name="RefSeq"/>
        </authorList>
    </citation>
    <scope>IDENTIFICATION</scope>
    <source>
        <strain evidence="5">CBS 781.70</strain>
    </source>
</reference>
<sequence>MGNDGGSIPTRRELVKEAAKTPTTTQLKERAVEAQSYGWSTDPLSRKPLQPPIVSDASGKLYNKDSVLEHLLSANAEPGSLAARRREEAETILEGRVNALRDVVGVKLEERGDGEEKRFVCPISDKVLGPGTKCVYIVPCGHAFSAVAVKEVAGEKCLVCNEPYAPNDIIPILPTDPLDLARLSLRVKILKERGLSHSLKKLPGSKKRKQAAAVAATAADSDSALKSSTSTTVPDTDITPIHNASTRALASKVLSEQDLANKRRKLQKNENLESLFSNRGEGANKANTKDFMTRGFSIPAGAKRT</sequence>
<evidence type="ECO:0000256" key="1">
    <source>
        <dbReference type="ARBA" id="ARBA00009885"/>
    </source>
</evidence>
<gene>
    <name evidence="3 5" type="ORF">P152DRAFT_435082</name>
</gene>
<name>A0A6G1G4D4_9PEZI</name>